<dbReference type="InterPro" id="IPR031763">
    <property type="entry name" value="NafY_N"/>
</dbReference>
<comment type="caution">
    <text evidence="5">The sequence shown here is derived from an EMBL/GenBank/DDBJ whole genome shotgun (WGS) entry which is preliminary data.</text>
</comment>
<comment type="similarity">
    <text evidence="1">Belongs to the NifX/NifY family.</text>
</comment>
<dbReference type="PANTHER" id="PTHR33937">
    <property type="entry name" value="IRON-MOLYBDENUM PROTEIN-RELATED-RELATED"/>
    <property type="match status" value="1"/>
</dbReference>
<dbReference type="OrthoDB" id="9797941at2"/>
<reference evidence="5 6" key="1">
    <citation type="submission" date="2019-03" db="EMBL/GenBank/DDBJ databases">
        <title>Genomic Encyclopedia of Type Strains, Phase IV (KMG-IV): sequencing the most valuable type-strain genomes for metagenomic binning, comparative biology and taxonomic classification.</title>
        <authorList>
            <person name="Goeker M."/>
        </authorList>
    </citation>
    <scope>NUCLEOTIDE SEQUENCE [LARGE SCALE GENOMIC DNA]</scope>
    <source>
        <strain evidence="5 6">DSM 12121</strain>
    </source>
</reference>
<name>A0A4R6DUD5_9RHOO</name>
<gene>
    <name evidence="5" type="ORF">C7389_114100</name>
</gene>
<dbReference type="AlphaFoldDB" id="A0A4R6DUD5"/>
<proteinExistence type="inferred from homology"/>
<dbReference type="InterPro" id="IPR051840">
    <property type="entry name" value="NifX/NifY_domain"/>
</dbReference>
<dbReference type="RefSeq" id="WP_133593336.1">
    <property type="nucleotide sequence ID" value="NZ_SNVV01000014.1"/>
</dbReference>
<dbReference type="InterPro" id="IPR003731">
    <property type="entry name" value="Di-Nase_FeMo-co_biosynth"/>
</dbReference>
<evidence type="ECO:0000256" key="1">
    <source>
        <dbReference type="ARBA" id="ARBA00010285"/>
    </source>
</evidence>
<dbReference type="Gene3D" id="3.30.420.130">
    <property type="entry name" value="Dinitrogenase iron-molybdenum cofactor biosynthesis domain"/>
    <property type="match status" value="1"/>
</dbReference>
<protein>
    <submittedName>
        <fullName evidence="5">Nitrogen fixation protein NifX</fullName>
    </submittedName>
</protein>
<dbReference type="CDD" id="cd00853">
    <property type="entry name" value="NifX"/>
    <property type="match status" value="1"/>
</dbReference>
<dbReference type="PANTHER" id="PTHR33937:SF1">
    <property type="entry name" value="IRON-MOLIBDENUM COFACTOR PROCESSING PROTEIN"/>
    <property type="match status" value="1"/>
</dbReference>
<evidence type="ECO:0000259" key="4">
    <source>
        <dbReference type="Pfam" id="PF16844"/>
    </source>
</evidence>
<dbReference type="Gene3D" id="1.10.150.590">
    <property type="entry name" value="Dinitrogenase iron-molybdenum cofactor, N-terminal"/>
    <property type="match status" value="1"/>
</dbReference>
<dbReference type="Pfam" id="PF02579">
    <property type="entry name" value="Nitro_FeMo-Co"/>
    <property type="match status" value="1"/>
</dbReference>
<dbReference type="Pfam" id="PF16844">
    <property type="entry name" value="DIMCO_N"/>
    <property type="match status" value="1"/>
</dbReference>
<accession>A0A4R6DUD5</accession>
<keyword evidence="6" id="KW-1185">Reference proteome</keyword>
<dbReference type="InterPro" id="IPR034169">
    <property type="entry name" value="NifX-like"/>
</dbReference>
<evidence type="ECO:0000256" key="2">
    <source>
        <dbReference type="ARBA" id="ARBA00023231"/>
    </source>
</evidence>
<evidence type="ECO:0000313" key="5">
    <source>
        <dbReference type="EMBL" id="TDN48713.1"/>
    </source>
</evidence>
<keyword evidence="2" id="KW-0535">Nitrogen fixation</keyword>
<feature type="domain" description="Dinitrogenase iron-molybdenum cofactor N-terminal" evidence="4">
    <location>
        <begin position="16"/>
        <end position="98"/>
    </location>
</feature>
<dbReference type="InterPro" id="IPR038127">
    <property type="entry name" value="NafY_N_sf"/>
</dbReference>
<dbReference type="InterPro" id="IPR036105">
    <property type="entry name" value="DiNase_FeMo-co_biosyn_sf"/>
</dbReference>
<feature type="domain" description="Dinitrogenase iron-molybdenum cofactor biosynthesis" evidence="3">
    <location>
        <begin position="122"/>
        <end position="213"/>
    </location>
</feature>
<organism evidence="5 6">
    <name type="scientific">Azoarcus indigens</name>
    <dbReference type="NCBI Taxonomy" id="29545"/>
    <lineage>
        <taxon>Bacteria</taxon>
        <taxon>Pseudomonadati</taxon>
        <taxon>Pseudomonadota</taxon>
        <taxon>Betaproteobacteria</taxon>
        <taxon>Rhodocyclales</taxon>
        <taxon>Zoogloeaceae</taxon>
        <taxon>Azoarcus</taxon>
    </lineage>
</organism>
<evidence type="ECO:0000259" key="3">
    <source>
        <dbReference type="Pfam" id="PF02579"/>
    </source>
</evidence>
<dbReference type="EMBL" id="SNVV01000014">
    <property type="protein sequence ID" value="TDN48713.1"/>
    <property type="molecule type" value="Genomic_DNA"/>
</dbReference>
<dbReference type="Proteomes" id="UP000295129">
    <property type="component" value="Unassembled WGS sequence"/>
</dbReference>
<evidence type="ECO:0000313" key="6">
    <source>
        <dbReference type="Proteomes" id="UP000295129"/>
    </source>
</evidence>
<sequence>MNATSSTAGSPLGSPVSREAALRIALAARALPGVDIPAFVRALGDRLGLPVTDDKLARVTVADIKTMLQGDEIVDPGVDGEALKTAVRYLWGEGVEDGLPKLDADVPDAAGMLRVAVASNSGELLDGHFGSCARFLIYLISERGLWLAEIRSTLSCDEAEDRNAARAELIADCHLAYMQSIGGPAAAKVVRAGVHPVKFPVGGNAREALTQLQGTLKRPPPWLAKVLGVQTRSLQYDASEEAEA</sequence>
<dbReference type="SUPFAM" id="SSF53146">
    <property type="entry name" value="Nitrogenase accessory factor-like"/>
    <property type="match status" value="1"/>
</dbReference>